<proteinExistence type="predicted"/>
<dbReference type="AlphaFoldDB" id="A0A3B0YZB3"/>
<dbReference type="EMBL" id="UOFN01000115">
    <property type="protein sequence ID" value="VAW79549.1"/>
    <property type="molecule type" value="Genomic_DNA"/>
</dbReference>
<accession>A0A3B0YZB3</accession>
<feature type="non-terminal residue" evidence="1">
    <location>
        <position position="1"/>
    </location>
</feature>
<protein>
    <submittedName>
        <fullName evidence="1">Uncharacterized protein</fullName>
    </submittedName>
</protein>
<evidence type="ECO:0000313" key="1">
    <source>
        <dbReference type="EMBL" id="VAW79549.1"/>
    </source>
</evidence>
<reference evidence="1" key="1">
    <citation type="submission" date="2018-06" db="EMBL/GenBank/DDBJ databases">
        <authorList>
            <person name="Zhirakovskaya E."/>
        </authorList>
    </citation>
    <scope>NUCLEOTIDE SEQUENCE</scope>
</reference>
<sequence>SEFSGQGEREQEIFSRHPLLKLAFQPVLALEVLTVRTVAVTARVQHRQGVIAPGTACPQPWAARRATDFHGGQRVTVRRQDLVLILIQELGFEGFNDR</sequence>
<name>A0A3B0YZB3_9ZZZZ</name>
<organism evidence="1">
    <name type="scientific">hydrothermal vent metagenome</name>
    <dbReference type="NCBI Taxonomy" id="652676"/>
    <lineage>
        <taxon>unclassified sequences</taxon>
        <taxon>metagenomes</taxon>
        <taxon>ecological metagenomes</taxon>
    </lineage>
</organism>
<gene>
    <name evidence="1" type="ORF">MNBD_GAMMA15-1273</name>
</gene>